<feature type="domain" description="AB hydrolase-1" evidence="2">
    <location>
        <begin position="67"/>
        <end position="209"/>
    </location>
</feature>
<dbReference type="GO" id="GO:0016787">
    <property type="term" value="F:hydrolase activity"/>
    <property type="evidence" value="ECO:0007669"/>
    <property type="project" value="UniProtKB-KW"/>
</dbReference>
<comment type="caution">
    <text evidence="3">The sequence shown here is derived from an EMBL/GenBank/DDBJ whole genome shotgun (WGS) entry which is preliminary data.</text>
</comment>
<dbReference type="InterPro" id="IPR013595">
    <property type="entry name" value="Pept_S33_TAP-like_C"/>
</dbReference>
<name>A0ABV5N522_9ACTN</name>
<keyword evidence="3" id="KW-0378">Hydrolase</keyword>
<proteinExistence type="predicted"/>
<evidence type="ECO:0000313" key="3">
    <source>
        <dbReference type="EMBL" id="MFB9465382.1"/>
    </source>
</evidence>
<evidence type="ECO:0000259" key="1">
    <source>
        <dbReference type="Pfam" id="PF08386"/>
    </source>
</evidence>
<evidence type="ECO:0000259" key="2">
    <source>
        <dbReference type="Pfam" id="PF12697"/>
    </source>
</evidence>
<dbReference type="EC" id="3.4.-.-" evidence="3"/>
<dbReference type="RefSeq" id="WP_381348212.1">
    <property type="nucleotide sequence ID" value="NZ_JBHMCY010000045.1"/>
</dbReference>
<dbReference type="Pfam" id="PF12697">
    <property type="entry name" value="Abhydrolase_6"/>
    <property type="match status" value="1"/>
</dbReference>
<dbReference type="SUPFAM" id="SSF53474">
    <property type="entry name" value="alpha/beta-Hydrolases"/>
    <property type="match status" value="1"/>
</dbReference>
<organism evidence="3 4">
    <name type="scientific">Streptomyces cinereospinus</name>
    <dbReference type="NCBI Taxonomy" id="285561"/>
    <lineage>
        <taxon>Bacteria</taxon>
        <taxon>Bacillati</taxon>
        <taxon>Actinomycetota</taxon>
        <taxon>Actinomycetes</taxon>
        <taxon>Kitasatosporales</taxon>
        <taxon>Streptomycetaceae</taxon>
        <taxon>Streptomyces</taxon>
    </lineage>
</organism>
<dbReference type="Proteomes" id="UP001589709">
    <property type="component" value="Unassembled WGS sequence"/>
</dbReference>
<accession>A0ABV5N522</accession>
<keyword evidence="4" id="KW-1185">Reference proteome</keyword>
<feature type="domain" description="Peptidase S33 tripeptidyl aminopeptidase-like C-terminal" evidence="1">
    <location>
        <begin position="213"/>
        <end position="271"/>
    </location>
</feature>
<sequence length="287" mass="31590">MDLMTWAGDSAPSAEGEKLFDLFRRPQGRSRPRPDERAVIESARTDELTVDGTTVVTYAWGEGPRPVLLVHGWESRASRYAKLVARLVELGYSPVSFDAAGHGESGGEGTTLLEYRAVITELHRSHGDFAAVVGHSFGALATFLSLSRGLRADRLVAISAVPDFGYLVDSFCAHAGLGPRLEDEVRHRLEHDLYPGEDMWTRFSVLHHAPLVQVPLLLIHDENDEAVGVEQTERIAGVFGDRARLVTTRRFGHRRILGSPAVVDEIVRFVTGEQSTAAGRQDEVTTR</sequence>
<gene>
    <name evidence="3" type="ORF">ACFF45_22365</name>
</gene>
<dbReference type="Pfam" id="PF08386">
    <property type="entry name" value="Abhydrolase_4"/>
    <property type="match status" value="1"/>
</dbReference>
<protein>
    <submittedName>
        <fullName evidence="3">Alpha/beta hydrolase family protein</fullName>
        <ecNumber evidence="3">3.4.-.-</ecNumber>
    </submittedName>
</protein>
<dbReference type="Gene3D" id="3.40.50.1820">
    <property type="entry name" value="alpha/beta hydrolase"/>
    <property type="match status" value="1"/>
</dbReference>
<dbReference type="InterPro" id="IPR000073">
    <property type="entry name" value="AB_hydrolase_1"/>
</dbReference>
<evidence type="ECO:0000313" key="4">
    <source>
        <dbReference type="Proteomes" id="UP001589709"/>
    </source>
</evidence>
<reference evidence="3 4" key="1">
    <citation type="submission" date="2024-09" db="EMBL/GenBank/DDBJ databases">
        <authorList>
            <person name="Sun Q."/>
            <person name="Mori K."/>
        </authorList>
    </citation>
    <scope>NUCLEOTIDE SEQUENCE [LARGE SCALE GENOMIC DNA]</scope>
    <source>
        <strain evidence="3 4">JCM 6917</strain>
    </source>
</reference>
<dbReference type="InterPro" id="IPR029058">
    <property type="entry name" value="AB_hydrolase_fold"/>
</dbReference>
<dbReference type="EMBL" id="JBHMCY010000045">
    <property type="protein sequence ID" value="MFB9465382.1"/>
    <property type="molecule type" value="Genomic_DNA"/>
</dbReference>